<dbReference type="InterPro" id="IPR008988">
    <property type="entry name" value="Transcriptional_repressor_C"/>
</dbReference>
<dbReference type="SMART" id="SM00899">
    <property type="entry name" value="FeoA"/>
    <property type="match status" value="1"/>
</dbReference>
<dbReference type="SUPFAM" id="SSF50037">
    <property type="entry name" value="C-terminal domain of transcriptional repressors"/>
    <property type="match status" value="1"/>
</dbReference>
<reference evidence="3" key="1">
    <citation type="journal article" date="2021" name="PeerJ">
        <title>Extensive microbial diversity within the chicken gut microbiome revealed by metagenomics and culture.</title>
        <authorList>
            <person name="Gilroy R."/>
            <person name="Ravi A."/>
            <person name="Getino M."/>
            <person name="Pursley I."/>
            <person name="Horton D.L."/>
            <person name="Alikhan N.F."/>
            <person name="Baker D."/>
            <person name="Gharbi K."/>
            <person name="Hall N."/>
            <person name="Watson M."/>
            <person name="Adriaenssens E.M."/>
            <person name="Foster-Nyarko E."/>
            <person name="Jarju S."/>
            <person name="Secka A."/>
            <person name="Antonio M."/>
            <person name="Oren A."/>
            <person name="Chaudhuri R.R."/>
            <person name="La Ragione R."/>
            <person name="Hildebrand F."/>
            <person name="Pallen M.J."/>
        </authorList>
    </citation>
    <scope>NUCLEOTIDE SEQUENCE</scope>
    <source>
        <strain evidence="3">2189</strain>
    </source>
</reference>
<dbReference type="GO" id="GO:0046914">
    <property type="term" value="F:transition metal ion binding"/>
    <property type="evidence" value="ECO:0007669"/>
    <property type="project" value="InterPro"/>
</dbReference>
<dbReference type="InterPro" id="IPR007167">
    <property type="entry name" value="Fe-transptr_FeoA-like"/>
</dbReference>
<dbReference type="AlphaFoldDB" id="A0A9D2AUM4"/>
<dbReference type="PANTHER" id="PTHR43151">
    <property type="entry name" value="FEOA FAMILY PROTEIN"/>
    <property type="match status" value="1"/>
</dbReference>
<gene>
    <name evidence="3" type="ORF">H9851_04460</name>
</gene>
<feature type="domain" description="Ferrous iron transporter FeoA-like" evidence="2">
    <location>
        <begin position="1"/>
        <end position="73"/>
    </location>
</feature>
<evidence type="ECO:0000259" key="2">
    <source>
        <dbReference type="SMART" id="SM00899"/>
    </source>
</evidence>
<accession>A0A9D2AUM4</accession>
<sequence>MKLCELIPGQRAEVVSVNAGGVQAARLRALGIAAGEEVTLLRRAPFGGGLLLSCGGTRVALRASVAACIFVRELAP</sequence>
<evidence type="ECO:0000313" key="4">
    <source>
        <dbReference type="Proteomes" id="UP000886847"/>
    </source>
</evidence>
<organism evidence="3 4">
    <name type="scientific">Candidatus Borkfalkia faecavium</name>
    <dbReference type="NCBI Taxonomy" id="2838508"/>
    <lineage>
        <taxon>Bacteria</taxon>
        <taxon>Bacillati</taxon>
        <taxon>Bacillota</taxon>
        <taxon>Clostridia</taxon>
        <taxon>Christensenellales</taxon>
        <taxon>Christensenellaceae</taxon>
        <taxon>Candidatus Borkfalkia</taxon>
    </lineage>
</organism>
<dbReference type="EMBL" id="DXEW01000024">
    <property type="protein sequence ID" value="HIX50513.1"/>
    <property type="molecule type" value="Genomic_DNA"/>
</dbReference>
<dbReference type="Pfam" id="PF04023">
    <property type="entry name" value="FeoA"/>
    <property type="match status" value="1"/>
</dbReference>
<evidence type="ECO:0000313" key="3">
    <source>
        <dbReference type="EMBL" id="HIX50513.1"/>
    </source>
</evidence>
<dbReference type="Proteomes" id="UP000886847">
    <property type="component" value="Unassembled WGS sequence"/>
</dbReference>
<comment type="caution">
    <text evidence="3">The sequence shown here is derived from an EMBL/GenBank/DDBJ whole genome shotgun (WGS) entry which is preliminary data.</text>
</comment>
<reference evidence="3" key="2">
    <citation type="submission" date="2021-04" db="EMBL/GenBank/DDBJ databases">
        <authorList>
            <person name="Gilroy R."/>
        </authorList>
    </citation>
    <scope>NUCLEOTIDE SEQUENCE</scope>
    <source>
        <strain evidence="3">2189</strain>
    </source>
</reference>
<dbReference type="InterPro" id="IPR053184">
    <property type="entry name" value="FeoA-like"/>
</dbReference>
<name>A0A9D2AUM4_9FIRM</name>
<dbReference type="PANTHER" id="PTHR43151:SF1">
    <property type="entry name" value="SSR2333 PROTEIN"/>
    <property type="match status" value="1"/>
</dbReference>
<protein>
    <submittedName>
        <fullName evidence="3">Ferrous iron transport protein A</fullName>
    </submittedName>
</protein>
<dbReference type="Gene3D" id="2.30.30.90">
    <property type="match status" value="1"/>
</dbReference>
<proteinExistence type="predicted"/>
<evidence type="ECO:0000256" key="1">
    <source>
        <dbReference type="ARBA" id="ARBA00023004"/>
    </source>
</evidence>
<keyword evidence="1" id="KW-0408">Iron</keyword>
<dbReference type="InterPro" id="IPR038157">
    <property type="entry name" value="FeoA_core_dom"/>
</dbReference>